<dbReference type="InterPro" id="IPR004088">
    <property type="entry name" value="KH_dom_type_1"/>
</dbReference>
<dbReference type="Pfam" id="PF00013">
    <property type="entry name" value="KH_1"/>
    <property type="match status" value="1"/>
</dbReference>
<organism evidence="4 5">
    <name type="scientific">Vespula squamosa</name>
    <name type="common">Southern yellow jacket</name>
    <name type="synonym">Wasp</name>
    <dbReference type="NCBI Taxonomy" id="30214"/>
    <lineage>
        <taxon>Eukaryota</taxon>
        <taxon>Metazoa</taxon>
        <taxon>Ecdysozoa</taxon>
        <taxon>Arthropoda</taxon>
        <taxon>Hexapoda</taxon>
        <taxon>Insecta</taxon>
        <taxon>Pterygota</taxon>
        <taxon>Neoptera</taxon>
        <taxon>Endopterygota</taxon>
        <taxon>Hymenoptera</taxon>
        <taxon>Apocrita</taxon>
        <taxon>Aculeata</taxon>
        <taxon>Vespoidea</taxon>
        <taxon>Vespidae</taxon>
        <taxon>Vespinae</taxon>
        <taxon>Vespula</taxon>
    </lineage>
</organism>
<dbReference type="InterPro" id="IPR035437">
    <property type="entry name" value="SNase_OB-fold_sf"/>
</dbReference>
<dbReference type="Pfam" id="PF00567">
    <property type="entry name" value="TUDOR"/>
    <property type="match status" value="1"/>
</dbReference>
<dbReference type="SMART" id="SM00322">
    <property type="entry name" value="KH"/>
    <property type="match status" value="2"/>
</dbReference>
<feature type="region of interest" description="Disordered" evidence="2">
    <location>
        <begin position="715"/>
        <end position="755"/>
    </location>
</feature>
<comment type="caution">
    <text evidence="4">The sequence shown here is derived from an EMBL/GenBank/DDBJ whole genome shotgun (WGS) entry which is preliminary data.</text>
</comment>
<dbReference type="CDD" id="cd00105">
    <property type="entry name" value="KH-I"/>
    <property type="match status" value="2"/>
</dbReference>
<protein>
    <submittedName>
        <fullName evidence="4">Tudor and KH domain-containing protein isoform X1</fullName>
    </submittedName>
</protein>
<keyword evidence="5" id="KW-1185">Reference proteome</keyword>
<dbReference type="InterPro" id="IPR050621">
    <property type="entry name" value="Tudor_domain_containing"/>
</dbReference>
<evidence type="ECO:0000256" key="2">
    <source>
        <dbReference type="SAM" id="MobiDB-lite"/>
    </source>
</evidence>
<feature type="compositionally biased region" description="Basic and acidic residues" evidence="2">
    <location>
        <begin position="530"/>
        <end position="541"/>
    </location>
</feature>
<dbReference type="Proteomes" id="UP001607302">
    <property type="component" value="Unassembled WGS sequence"/>
</dbReference>
<dbReference type="InterPro" id="IPR002999">
    <property type="entry name" value="Tudor"/>
</dbReference>
<dbReference type="PANTHER" id="PTHR22948:SF29">
    <property type="entry name" value="FI02030P-RELATED"/>
    <property type="match status" value="1"/>
</dbReference>
<feature type="region of interest" description="Disordered" evidence="2">
    <location>
        <begin position="494"/>
        <end position="561"/>
    </location>
</feature>
<reference evidence="4 5" key="1">
    <citation type="journal article" date="2024" name="Ann. Entomol. Soc. Am.">
        <title>Genomic analyses of the southern and eastern yellowjacket wasps (Hymenoptera: Vespidae) reveal evolutionary signatures of social life.</title>
        <authorList>
            <person name="Catto M.A."/>
            <person name="Caine P.B."/>
            <person name="Orr S.E."/>
            <person name="Hunt B.G."/>
            <person name="Goodisman M.A.D."/>
        </authorList>
    </citation>
    <scope>NUCLEOTIDE SEQUENCE [LARGE SCALE GENOMIC DNA]</scope>
    <source>
        <strain evidence="4">233</strain>
        <tissue evidence="4">Head and thorax</tissue>
    </source>
</reference>
<dbReference type="SMART" id="SM00333">
    <property type="entry name" value="TUDOR"/>
    <property type="match status" value="1"/>
</dbReference>
<name>A0ABD2BNQ9_VESSQ</name>
<evidence type="ECO:0000313" key="5">
    <source>
        <dbReference type="Proteomes" id="UP001607302"/>
    </source>
</evidence>
<evidence type="ECO:0000256" key="1">
    <source>
        <dbReference type="PROSITE-ProRule" id="PRU00117"/>
    </source>
</evidence>
<feature type="compositionally biased region" description="Acidic residues" evidence="2">
    <location>
        <begin position="520"/>
        <end position="529"/>
    </location>
</feature>
<dbReference type="InterPro" id="IPR004087">
    <property type="entry name" value="KH_dom"/>
</dbReference>
<feature type="compositionally biased region" description="Acidic residues" evidence="2">
    <location>
        <begin position="547"/>
        <end position="561"/>
    </location>
</feature>
<proteinExistence type="predicted"/>
<dbReference type="Gene3D" id="2.30.30.140">
    <property type="match status" value="1"/>
</dbReference>
<dbReference type="Gene3D" id="2.40.50.90">
    <property type="match status" value="1"/>
</dbReference>
<dbReference type="Gene3D" id="3.30.1370.10">
    <property type="entry name" value="K Homology domain, type 1"/>
    <property type="match status" value="2"/>
</dbReference>
<dbReference type="PANTHER" id="PTHR22948">
    <property type="entry name" value="TUDOR DOMAIN CONTAINING PROTEIN"/>
    <property type="match status" value="1"/>
</dbReference>
<evidence type="ECO:0000313" key="4">
    <source>
        <dbReference type="EMBL" id="KAL2734423.1"/>
    </source>
</evidence>
<dbReference type="GO" id="GO:0005739">
    <property type="term" value="C:mitochondrion"/>
    <property type="evidence" value="ECO:0007669"/>
    <property type="project" value="UniProtKB-ARBA"/>
</dbReference>
<dbReference type="SUPFAM" id="SSF63748">
    <property type="entry name" value="Tudor/PWWP/MBT"/>
    <property type="match status" value="1"/>
</dbReference>
<dbReference type="SUPFAM" id="SSF54791">
    <property type="entry name" value="Eukaryotic type KH-domain (KH-domain type I)"/>
    <property type="match status" value="2"/>
</dbReference>
<dbReference type="GO" id="GO:0010468">
    <property type="term" value="P:regulation of gene expression"/>
    <property type="evidence" value="ECO:0007669"/>
    <property type="project" value="UniProtKB-ARBA"/>
</dbReference>
<feature type="domain" description="Tudor" evidence="3">
    <location>
        <begin position="276"/>
        <end position="334"/>
    </location>
</feature>
<dbReference type="InterPro" id="IPR036612">
    <property type="entry name" value="KH_dom_type_1_sf"/>
</dbReference>
<dbReference type="PROSITE" id="PS50304">
    <property type="entry name" value="TUDOR"/>
    <property type="match status" value="1"/>
</dbReference>
<dbReference type="GO" id="GO:0003723">
    <property type="term" value="F:RNA binding"/>
    <property type="evidence" value="ECO:0007669"/>
    <property type="project" value="UniProtKB-UniRule"/>
</dbReference>
<keyword evidence="1" id="KW-0694">RNA-binding</keyword>
<dbReference type="PROSITE" id="PS50084">
    <property type="entry name" value="KH_TYPE_1"/>
    <property type="match status" value="1"/>
</dbReference>
<accession>A0ABD2BNQ9</accession>
<dbReference type="EMBL" id="JAUDFV010000074">
    <property type="protein sequence ID" value="KAL2734423.1"/>
    <property type="molecule type" value="Genomic_DNA"/>
</dbReference>
<sequence>MNIIPMQYFLSTLVGISFTSLSLALIYCWYKDDDRTKNILHIVQHKLKKDIKVKRKCVPALIGKAGSIIKDIQNKSETWINFKDDDLQYSYRTCTIAGTKEGIDLAEAMIQNIIADHALIETYEMYIPVNECRKIIGICENTEKEIHMSTKIHANITVEKALNQSDNKQKIIINGTANQIANVIHYIESKVLEQKYREKEISSYANKLGIYSVSTQLALFSYDNIIDVDIYITDVKNIQTIHFRLISEDESLIKLHLAMADYYKILENRQSNRLKVIKRGQIVTAKCKNDGCWYRAEILEVYFSYVSVHYIDFGTICMIHQKNILNLDSKFTYLRAQAIECELIYIQPISDKMERNEIYNTAVGSRKKLRARIRGYKRRELSLGKLYPVNSPCPLIELFDEEYSIKQCNIDPEIMNNEFDLNKEIYVDSDDEQYEHRSYKPQLCDHSPVKYAIKNDENGGWYSAENSEDEYYENKDWYCQNGLQEEFYKNGGWNNDRELFSEEDQEQGEEGKKKRKYEMDGSEVDESEVDESKVNKSDKKSVILQKDEEEDEEQEDDDDETRDYIKKLREEEKRLEFKTEMREQIMNEQIFGRWSMSRPECFTPGDRLIKLGRKIIFDVRSVGERVIEKREERRVIRVRKIKEFRKQRKIQRGIISADDNNESDEETMDIDYESKYSGPRFLHRYIPDSDLSLYDDVYDVSQVNNKKAENIQVDTNEISNHNNHKKEHDENRISNHKNDYEERNNQNGISDHKNDNEEQYSTKFENPELNNSSHVIPAGFESDISEEFDGFELG</sequence>
<evidence type="ECO:0000259" key="3">
    <source>
        <dbReference type="PROSITE" id="PS50304"/>
    </source>
</evidence>
<feature type="compositionally biased region" description="Basic and acidic residues" evidence="2">
    <location>
        <begin position="726"/>
        <end position="755"/>
    </location>
</feature>
<gene>
    <name evidence="4" type="ORF">V1478_004121</name>
</gene>
<dbReference type="AlphaFoldDB" id="A0ABD2BNQ9"/>